<evidence type="ECO:0000313" key="2">
    <source>
        <dbReference type="Proteomes" id="UP000016930"/>
    </source>
</evidence>
<accession>M2QTK2</accession>
<keyword evidence="2" id="KW-1185">Reference proteome</keyword>
<dbReference type="Proteomes" id="UP000016930">
    <property type="component" value="Unassembled WGS sequence"/>
</dbReference>
<dbReference type="HOGENOM" id="CLU_109875_0_0_1"/>
<reference evidence="1 2" key="1">
    <citation type="journal article" date="2012" name="Proc. Natl. Acad. Sci. U.S.A.">
        <title>Comparative genomics of Ceriporiopsis subvermispora and Phanerochaete chrysosporium provide insight into selective ligninolysis.</title>
        <authorList>
            <person name="Fernandez-Fueyo E."/>
            <person name="Ruiz-Duenas F.J."/>
            <person name="Ferreira P."/>
            <person name="Floudas D."/>
            <person name="Hibbett D.S."/>
            <person name="Canessa P."/>
            <person name="Larrondo L.F."/>
            <person name="James T.Y."/>
            <person name="Seelenfreund D."/>
            <person name="Lobos S."/>
            <person name="Polanco R."/>
            <person name="Tello M."/>
            <person name="Honda Y."/>
            <person name="Watanabe T."/>
            <person name="Watanabe T."/>
            <person name="Ryu J.S."/>
            <person name="Kubicek C.P."/>
            <person name="Schmoll M."/>
            <person name="Gaskell J."/>
            <person name="Hammel K.E."/>
            <person name="St John F.J."/>
            <person name="Vanden Wymelenberg A."/>
            <person name="Sabat G."/>
            <person name="Splinter BonDurant S."/>
            <person name="Syed K."/>
            <person name="Yadav J.S."/>
            <person name="Doddapaneni H."/>
            <person name="Subramanian V."/>
            <person name="Lavin J.L."/>
            <person name="Oguiza J.A."/>
            <person name="Perez G."/>
            <person name="Pisabarro A.G."/>
            <person name="Ramirez L."/>
            <person name="Santoyo F."/>
            <person name="Master E."/>
            <person name="Coutinho P.M."/>
            <person name="Henrissat B."/>
            <person name="Lombard V."/>
            <person name="Magnuson J.K."/>
            <person name="Kuees U."/>
            <person name="Hori C."/>
            <person name="Igarashi K."/>
            <person name="Samejima M."/>
            <person name="Held B.W."/>
            <person name="Barry K.W."/>
            <person name="LaButti K.M."/>
            <person name="Lapidus A."/>
            <person name="Lindquist E.A."/>
            <person name="Lucas S.M."/>
            <person name="Riley R."/>
            <person name="Salamov A.A."/>
            <person name="Hoffmeister D."/>
            <person name="Schwenk D."/>
            <person name="Hadar Y."/>
            <person name="Yarden O."/>
            <person name="de Vries R.P."/>
            <person name="Wiebenga A."/>
            <person name="Stenlid J."/>
            <person name="Eastwood D."/>
            <person name="Grigoriev I.V."/>
            <person name="Berka R.M."/>
            <person name="Blanchette R.A."/>
            <person name="Kersten P."/>
            <person name="Martinez A.T."/>
            <person name="Vicuna R."/>
            <person name="Cullen D."/>
        </authorList>
    </citation>
    <scope>NUCLEOTIDE SEQUENCE [LARGE SCALE GENOMIC DNA]</scope>
    <source>
        <strain evidence="1 2">B</strain>
    </source>
</reference>
<gene>
    <name evidence="1" type="ORF">CERSUDRAFT_96496</name>
</gene>
<proteinExistence type="predicted"/>
<dbReference type="EMBL" id="KB445800">
    <property type="protein sequence ID" value="EMD35380.1"/>
    <property type="molecule type" value="Genomic_DNA"/>
</dbReference>
<sequence>MGTLESRIKKCTILGIDAERVVNPSLSSRPWTRFRIKSVRSMTLAEIPSFLGPEFDIEEFFAKVGPTLVYHEQRNRPDEGKFVGTYLLRGVYETVRLLECTQVPLCAVPTVDVLAGKVPMNSVIGVPTSSTESTSSSPRRQTWEQDLIAKVERICGRAYIEDAP</sequence>
<organism evidence="1 2">
    <name type="scientific">Ceriporiopsis subvermispora (strain B)</name>
    <name type="common">White-rot fungus</name>
    <name type="synonym">Gelatoporia subvermispora</name>
    <dbReference type="NCBI Taxonomy" id="914234"/>
    <lineage>
        <taxon>Eukaryota</taxon>
        <taxon>Fungi</taxon>
        <taxon>Dikarya</taxon>
        <taxon>Basidiomycota</taxon>
        <taxon>Agaricomycotina</taxon>
        <taxon>Agaricomycetes</taxon>
        <taxon>Polyporales</taxon>
        <taxon>Gelatoporiaceae</taxon>
        <taxon>Gelatoporia</taxon>
    </lineage>
</organism>
<dbReference type="AlphaFoldDB" id="M2QTK2"/>
<protein>
    <submittedName>
        <fullName evidence="1">Uncharacterized protein</fullName>
    </submittedName>
</protein>
<name>M2QTK2_CERS8</name>
<evidence type="ECO:0000313" key="1">
    <source>
        <dbReference type="EMBL" id="EMD35380.1"/>
    </source>
</evidence>